<dbReference type="Proteomes" id="UP000440004">
    <property type="component" value="Unassembled WGS sequence"/>
</dbReference>
<proteinExistence type="predicted"/>
<evidence type="ECO:0000313" key="2">
    <source>
        <dbReference type="EMBL" id="MPW25064.1"/>
    </source>
</evidence>
<keyword evidence="1" id="KW-1133">Transmembrane helix</keyword>
<reference evidence="2 3" key="1">
    <citation type="submission" date="2019-10" db="EMBL/GenBank/DDBJ databases">
        <title>Alkalibaculum tamaniensis sp.nov., a new alkaliphilic acetogen, isolated on methoxylated aromatics from a mud volcano.</title>
        <authorList>
            <person name="Khomyakova M.A."/>
            <person name="Merkel A.Y."/>
            <person name="Bonch-Osmolovskaya E.A."/>
            <person name="Slobodkin A.I."/>
        </authorList>
    </citation>
    <scope>NUCLEOTIDE SEQUENCE [LARGE SCALE GENOMIC DNA]</scope>
    <source>
        <strain evidence="2 3">M08DMB</strain>
    </source>
</reference>
<feature type="transmembrane region" description="Helical" evidence="1">
    <location>
        <begin position="47"/>
        <end position="67"/>
    </location>
</feature>
<dbReference type="Pfam" id="PF06197">
    <property type="entry name" value="DUF998"/>
    <property type="match status" value="1"/>
</dbReference>
<sequence>MKKSKKISLFIFCLFLVVSNGLALFSFAGYSILSNTTSHLGAQGSPYSWVMNIVFICLGVMAISITYHSRIRYHQILGVVFGLSLVLTGFFKHAPLVDSVSVNQQHDLIHSIFASLTGFSFTLLTAGHGLISRGMQRTVGIIMVFVAIIISIAMMTFPSIMGMLQRVMFVSAFGWLFFYMKAPKNRQI</sequence>
<feature type="transmembrane region" description="Helical" evidence="1">
    <location>
        <begin position="108"/>
        <end position="131"/>
    </location>
</feature>
<protein>
    <submittedName>
        <fullName evidence="2">DUF998 domain-containing protein</fullName>
    </submittedName>
</protein>
<evidence type="ECO:0000256" key="1">
    <source>
        <dbReference type="SAM" id="Phobius"/>
    </source>
</evidence>
<keyword evidence="3" id="KW-1185">Reference proteome</keyword>
<accession>A0A6A7K6P2</accession>
<comment type="caution">
    <text evidence="2">The sequence shown here is derived from an EMBL/GenBank/DDBJ whole genome shotgun (WGS) entry which is preliminary data.</text>
</comment>
<keyword evidence="1" id="KW-0472">Membrane</keyword>
<dbReference type="AlphaFoldDB" id="A0A6A7K6P2"/>
<keyword evidence="1" id="KW-0812">Transmembrane</keyword>
<dbReference type="EMBL" id="WHNX01000005">
    <property type="protein sequence ID" value="MPW25064.1"/>
    <property type="molecule type" value="Genomic_DNA"/>
</dbReference>
<feature type="transmembrane region" description="Helical" evidence="1">
    <location>
        <begin position="76"/>
        <end position="96"/>
    </location>
</feature>
<feature type="transmembrane region" description="Helical" evidence="1">
    <location>
        <begin position="163"/>
        <end position="180"/>
    </location>
</feature>
<gene>
    <name evidence="2" type="ORF">GC105_04590</name>
</gene>
<evidence type="ECO:0000313" key="3">
    <source>
        <dbReference type="Proteomes" id="UP000440004"/>
    </source>
</evidence>
<name>A0A6A7K6P2_9FIRM</name>
<dbReference type="InterPro" id="IPR009339">
    <property type="entry name" value="DUF998"/>
</dbReference>
<feature type="transmembrane region" description="Helical" evidence="1">
    <location>
        <begin position="138"/>
        <end position="157"/>
    </location>
</feature>
<organism evidence="2 3">
    <name type="scientific">Alkalibaculum sporogenes</name>
    <dbReference type="NCBI Taxonomy" id="2655001"/>
    <lineage>
        <taxon>Bacteria</taxon>
        <taxon>Bacillati</taxon>
        <taxon>Bacillota</taxon>
        <taxon>Clostridia</taxon>
        <taxon>Eubacteriales</taxon>
        <taxon>Eubacteriaceae</taxon>
        <taxon>Alkalibaculum</taxon>
    </lineage>
</organism>